<evidence type="ECO:0000313" key="3">
    <source>
        <dbReference type="Proteomes" id="UP001149607"/>
    </source>
</evidence>
<dbReference type="RefSeq" id="WP_274584168.1">
    <property type="nucleotide sequence ID" value="NZ_CP146598.1"/>
</dbReference>
<dbReference type="Proteomes" id="UP001149607">
    <property type="component" value="Chromosome"/>
</dbReference>
<dbReference type="AlphaFoldDB" id="A0A9X4E7B3"/>
<accession>A0A9X4E7B3</accession>
<evidence type="ECO:0000313" key="2">
    <source>
        <dbReference type="EMBL" id="WWY03245.1"/>
    </source>
</evidence>
<gene>
    <name evidence="1" type="ORF">ORY91_000196</name>
    <name evidence="2" type="ORF">V9W64_00345</name>
</gene>
<dbReference type="Gene3D" id="1.20.120.330">
    <property type="entry name" value="Nucleotidyltransferases domain 2"/>
    <property type="match status" value="1"/>
</dbReference>
<dbReference type="InterPro" id="IPR010235">
    <property type="entry name" value="HepT"/>
</dbReference>
<protein>
    <submittedName>
        <fullName evidence="2">HI0074 family nucleotidyltransferase substrate-binding subunit</fullName>
    </submittedName>
    <submittedName>
        <fullName evidence="1">Nucleotidyltransferase substrate binding protein</fullName>
    </submittedName>
</protein>
<sequence length="134" mass="15651">MSVLSLTPLANAVKRLEEGWQRYRQDVGDGLIQRFEFTYEISHKILKRYLAETSANPAQFDQMTFQDLIRTANEQDLLLGNWADWRQYRDMRSRTGHTYDEVVALAVVSGIEQFLQEAAFLLGQLQRRLPQYHG</sequence>
<reference evidence="1" key="1">
    <citation type="submission" date="2022-10" db="EMBL/GenBank/DDBJ databases">
        <authorList>
            <person name="Boutroux M."/>
        </authorList>
    </citation>
    <scope>NUCLEOTIDE SEQUENCE</scope>
    <source>
        <strain evidence="1">51.81</strain>
    </source>
</reference>
<proteinExistence type="predicted"/>
<reference evidence="2" key="2">
    <citation type="submission" date="2024-02" db="EMBL/GenBank/DDBJ databases">
        <title>Neisseria leonii sp. nov.</title>
        <authorList>
            <person name="Boutroux M."/>
            <person name="Favre-Rochex S."/>
            <person name="Gorgette O."/>
            <person name="Touak G."/>
            <person name="Muhle E."/>
            <person name="Chesneau O."/>
            <person name="Clermont D."/>
            <person name="Rahi P."/>
        </authorList>
    </citation>
    <scope>NUCLEOTIDE SEQUENCE</scope>
    <source>
        <strain evidence="2">51.81</strain>
    </source>
</reference>
<dbReference type="EMBL" id="JAPQFL010000001">
    <property type="protein sequence ID" value="MDD9326828.1"/>
    <property type="molecule type" value="Genomic_DNA"/>
</dbReference>
<dbReference type="SUPFAM" id="SSF81593">
    <property type="entry name" value="Nucleotidyltransferase substrate binding subunit/domain"/>
    <property type="match status" value="1"/>
</dbReference>
<keyword evidence="3" id="KW-1185">Reference proteome</keyword>
<dbReference type="EMBL" id="CP146598">
    <property type="protein sequence ID" value="WWY03245.1"/>
    <property type="molecule type" value="Genomic_DNA"/>
</dbReference>
<evidence type="ECO:0000313" key="1">
    <source>
        <dbReference type="EMBL" id="MDD9326828.1"/>
    </source>
</evidence>
<dbReference type="NCBIfam" id="TIGR01987">
    <property type="entry name" value="HI0074"/>
    <property type="match status" value="1"/>
</dbReference>
<organism evidence="1">
    <name type="scientific">Neisseria leonii</name>
    <dbReference type="NCBI Taxonomy" id="2995413"/>
    <lineage>
        <taxon>Bacteria</taxon>
        <taxon>Pseudomonadati</taxon>
        <taxon>Pseudomonadota</taxon>
        <taxon>Betaproteobacteria</taxon>
        <taxon>Neisseriales</taxon>
        <taxon>Neisseriaceae</taxon>
        <taxon>Neisseria</taxon>
    </lineage>
</organism>
<name>A0A9X4E7B3_9NEIS</name>
<dbReference type="Pfam" id="PF08780">
    <property type="entry name" value="NTase_sub_bind"/>
    <property type="match status" value="1"/>
</dbReference>